<dbReference type="InterPro" id="IPR052234">
    <property type="entry name" value="U5_snRNP_Component"/>
</dbReference>
<keyword evidence="1 3" id="KW-0853">WD repeat</keyword>
<gene>
    <name evidence="5" type="primary">LOC112456793</name>
</gene>
<evidence type="ECO:0000256" key="2">
    <source>
        <dbReference type="ARBA" id="ARBA00022737"/>
    </source>
</evidence>
<dbReference type="InterPro" id="IPR036322">
    <property type="entry name" value="WD40_repeat_dom_sf"/>
</dbReference>
<keyword evidence="4" id="KW-1185">Reference proteome</keyword>
<dbReference type="PROSITE" id="PS50082">
    <property type="entry name" value="WD_REPEATS_2"/>
    <property type="match status" value="1"/>
</dbReference>
<protein>
    <submittedName>
        <fullName evidence="5">Uncharacterized protein LOC112456793</fullName>
    </submittedName>
</protein>
<reference evidence="5" key="1">
    <citation type="submission" date="2025-08" db="UniProtKB">
        <authorList>
            <consortium name="RefSeq"/>
        </authorList>
    </citation>
    <scope>IDENTIFICATION</scope>
    <source>
        <tissue evidence="5">Whole body</tissue>
    </source>
</reference>
<dbReference type="InterPro" id="IPR001680">
    <property type="entry name" value="WD40_rpt"/>
</dbReference>
<dbReference type="PROSITE" id="PS50294">
    <property type="entry name" value="WD_REPEATS_REGION"/>
    <property type="match status" value="1"/>
</dbReference>
<dbReference type="OrthoDB" id="2305498at2759"/>
<sequence>MRVYLHRQCDKVYGLQDVSSCPEQALFATGSFRGTIYVFDSRSSNKPIYQYRPHSKYVTKLAMNTEYILSASLDETVSVWDQRAGRIMKSIRIPDKAIPECMSMRRDNWVCVGDSKAKLHMLDPKNDFKLVNSYSTEAICSYPLPSLTGVHLTHGCLITSWNSLHGTIVRILSPTNPPKPITTILLKREFLCSGTTDYLNDILVVAGHKLVIWRPRNRRV</sequence>
<dbReference type="Proteomes" id="UP000504618">
    <property type="component" value="Unplaced"/>
</dbReference>
<keyword evidence="2" id="KW-0677">Repeat</keyword>
<feature type="repeat" description="WD" evidence="3">
    <location>
        <begin position="51"/>
        <end position="90"/>
    </location>
</feature>
<organism evidence="4 5">
    <name type="scientific">Temnothorax curvispinosus</name>
    <dbReference type="NCBI Taxonomy" id="300111"/>
    <lineage>
        <taxon>Eukaryota</taxon>
        <taxon>Metazoa</taxon>
        <taxon>Ecdysozoa</taxon>
        <taxon>Arthropoda</taxon>
        <taxon>Hexapoda</taxon>
        <taxon>Insecta</taxon>
        <taxon>Pterygota</taxon>
        <taxon>Neoptera</taxon>
        <taxon>Endopterygota</taxon>
        <taxon>Hymenoptera</taxon>
        <taxon>Apocrita</taxon>
        <taxon>Aculeata</taxon>
        <taxon>Formicoidea</taxon>
        <taxon>Formicidae</taxon>
        <taxon>Myrmicinae</taxon>
        <taxon>Temnothorax</taxon>
    </lineage>
</organism>
<dbReference type="GeneID" id="112456793"/>
<dbReference type="GO" id="GO:0003723">
    <property type="term" value="F:RNA binding"/>
    <property type="evidence" value="ECO:0007669"/>
    <property type="project" value="TreeGrafter"/>
</dbReference>
<name>A0A6J1PZI9_9HYME</name>
<evidence type="ECO:0000313" key="4">
    <source>
        <dbReference type="Proteomes" id="UP000504618"/>
    </source>
</evidence>
<dbReference type="AlphaFoldDB" id="A0A6J1PZI9"/>
<dbReference type="PANTHER" id="PTHR44006:SF1">
    <property type="entry name" value="U5 SMALL NUCLEAR RIBONUCLEOPROTEIN 40 KDA PROTEIN"/>
    <property type="match status" value="1"/>
</dbReference>
<evidence type="ECO:0000256" key="1">
    <source>
        <dbReference type="ARBA" id="ARBA00022574"/>
    </source>
</evidence>
<dbReference type="Pfam" id="PF00400">
    <property type="entry name" value="WD40"/>
    <property type="match status" value="1"/>
</dbReference>
<dbReference type="RefSeq" id="XP_024875317.1">
    <property type="nucleotide sequence ID" value="XM_025019549.1"/>
</dbReference>
<accession>A0A6J1PZI9</accession>
<dbReference type="SMART" id="SM00320">
    <property type="entry name" value="WD40"/>
    <property type="match status" value="2"/>
</dbReference>
<dbReference type="InterPro" id="IPR015943">
    <property type="entry name" value="WD40/YVTN_repeat-like_dom_sf"/>
</dbReference>
<evidence type="ECO:0000256" key="3">
    <source>
        <dbReference type="PROSITE-ProRule" id="PRU00221"/>
    </source>
</evidence>
<dbReference type="GO" id="GO:0071013">
    <property type="term" value="C:catalytic step 2 spliceosome"/>
    <property type="evidence" value="ECO:0007669"/>
    <property type="project" value="TreeGrafter"/>
</dbReference>
<evidence type="ECO:0000313" key="5">
    <source>
        <dbReference type="RefSeq" id="XP_024875317.1"/>
    </source>
</evidence>
<proteinExistence type="predicted"/>
<dbReference type="PANTHER" id="PTHR44006">
    <property type="entry name" value="U5 SMALL NUCLEAR RIBONUCLEOPROTEIN 40 KDA PROTEIN"/>
    <property type="match status" value="1"/>
</dbReference>
<dbReference type="Gene3D" id="2.130.10.10">
    <property type="entry name" value="YVTN repeat-like/Quinoprotein amine dehydrogenase"/>
    <property type="match status" value="1"/>
</dbReference>
<dbReference type="SUPFAM" id="SSF50978">
    <property type="entry name" value="WD40 repeat-like"/>
    <property type="match status" value="1"/>
</dbReference>